<gene>
    <name evidence="1" type="ORF">APZ42_021455</name>
</gene>
<dbReference type="PANTHER" id="PTHR41151:SF1">
    <property type="entry name" value="PARTNER OF BURSICON"/>
    <property type="match status" value="1"/>
</dbReference>
<dbReference type="GO" id="GO:0005184">
    <property type="term" value="F:neuropeptide hormone activity"/>
    <property type="evidence" value="ECO:0007669"/>
    <property type="project" value="InterPro"/>
</dbReference>
<dbReference type="GO" id="GO:0007186">
    <property type="term" value="P:G protein-coupled receptor signaling pathway"/>
    <property type="evidence" value="ECO:0007669"/>
    <property type="project" value="TreeGrafter"/>
</dbReference>
<sequence length="198" mass="21982">MLASKNGKCNCCPQSHKVSKGANEVPATYQNDRDRPLQASVLNRQQLYEQQQKLSNNNNIMFWYVLIILLGAGSTREAFATKSNMMVASCETLPSTIHITKEEYTDAGILSRTCEGDVSVAKCEGSCSSQVQPSVVHPSGFLKECMCCRESFLRERVVTLSHCYDSNGNRLTGKKSSLDVKMREPADCKCFRCGDSME</sequence>
<dbReference type="AlphaFoldDB" id="A0A164WQ39"/>
<name>A0A164WQ39_9CRUS</name>
<evidence type="ECO:0000313" key="1">
    <source>
        <dbReference type="EMBL" id="KZS13470.1"/>
    </source>
</evidence>
<proteinExistence type="predicted"/>
<comment type="caution">
    <text evidence="1">The sequence shown here is derived from an EMBL/GenBank/DDBJ whole genome shotgun (WGS) entry which is preliminary data.</text>
</comment>
<dbReference type="GO" id="GO:0031395">
    <property type="term" value="C:bursicon neuropeptide hormone complex"/>
    <property type="evidence" value="ECO:0007669"/>
    <property type="project" value="InterPro"/>
</dbReference>
<dbReference type="STRING" id="35525.A0A164WQ39"/>
<organism evidence="1 2">
    <name type="scientific">Daphnia magna</name>
    <dbReference type="NCBI Taxonomy" id="35525"/>
    <lineage>
        <taxon>Eukaryota</taxon>
        <taxon>Metazoa</taxon>
        <taxon>Ecdysozoa</taxon>
        <taxon>Arthropoda</taxon>
        <taxon>Crustacea</taxon>
        <taxon>Branchiopoda</taxon>
        <taxon>Diplostraca</taxon>
        <taxon>Cladocera</taxon>
        <taxon>Anomopoda</taxon>
        <taxon>Daphniidae</taxon>
        <taxon>Daphnia</taxon>
    </lineage>
</organism>
<dbReference type="Gene3D" id="2.10.90.10">
    <property type="entry name" value="Cystine-knot cytokines"/>
    <property type="match status" value="1"/>
</dbReference>
<reference evidence="1 2" key="1">
    <citation type="submission" date="2016-03" db="EMBL/GenBank/DDBJ databases">
        <title>EvidentialGene: Evidence-directed Construction of Genes on Genomes.</title>
        <authorList>
            <person name="Gilbert D.G."/>
            <person name="Choi J.-H."/>
            <person name="Mockaitis K."/>
            <person name="Colbourne J."/>
            <person name="Pfrender M."/>
        </authorList>
    </citation>
    <scope>NUCLEOTIDE SEQUENCE [LARGE SCALE GENOMIC DNA]</scope>
    <source>
        <strain evidence="1 2">Xinb3</strain>
        <tissue evidence="1">Complete organism</tissue>
    </source>
</reference>
<evidence type="ECO:0000313" key="2">
    <source>
        <dbReference type="Proteomes" id="UP000076858"/>
    </source>
</evidence>
<dbReference type="EMBL" id="LRGB01001151">
    <property type="protein sequence ID" value="KZS13470.1"/>
    <property type="molecule type" value="Genomic_DNA"/>
</dbReference>
<dbReference type="PANTHER" id="PTHR41151">
    <property type="entry name" value="PARTNER OF BURSICON"/>
    <property type="match status" value="1"/>
</dbReference>
<dbReference type="InterPro" id="IPR034441">
    <property type="entry name" value="Bursicon_suB"/>
</dbReference>
<dbReference type="Proteomes" id="UP000076858">
    <property type="component" value="Unassembled WGS sequence"/>
</dbReference>
<keyword evidence="2" id="KW-1185">Reference proteome</keyword>
<dbReference type="GO" id="GO:0001664">
    <property type="term" value="F:G protein-coupled receptor binding"/>
    <property type="evidence" value="ECO:0007669"/>
    <property type="project" value="InterPro"/>
</dbReference>
<dbReference type="OrthoDB" id="786951at2759"/>
<dbReference type="InterPro" id="IPR029034">
    <property type="entry name" value="Cystine-knot_cytokine"/>
</dbReference>
<protein>
    <submittedName>
        <fullName evidence="1">Putative Bursicon beta</fullName>
    </submittedName>
</protein>
<accession>A0A164WQ39</accession>